<organism evidence="2 4">
    <name type="scientific">Kaistella antarctica</name>
    <dbReference type="NCBI Taxonomy" id="266748"/>
    <lineage>
        <taxon>Bacteria</taxon>
        <taxon>Pseudomonadati</taxon>
        <taxon>Bacteroidota</taxon>
        <taxon>Flavobacteriia</taxon>
        <taxon>Flavobacteriales</taxon>
        <taxon>Weeksellaceae</taxon>
        <taxon>Chryseobacterium group</taxon>
        <taxon>Kaistella</taxon>
    </lineage>
</organism>
<evidence type="ECO:0000313" key="3">
    <source>
        <dbReference type="Proteomes" id="UP000028349"/>
    </source>
</evidence>
<sequence>MHKKLLFISISLITIYGKAQNSDVEKNITGVQLGLFGLDLYNETKLANKTTLRAEASLFPAIWGGGLYAEKGFAFYPALTVQPKYYYNIEQRAEKGKNIKNNAGNYFGLQIRYIPNWFVISNTKNLSLSNQINFIPTYGLRRNFAENFNYEVKAGFGYGTTFGNNFNESGAVLDLSIKVGYDF</sequence>
<reference evidence="1 3" key="1">
    <citation type="submission" date="2014-07" db="EMBL/GenBank/DDBJ databases">
        <authorList>
            <person name="Pisani N.G."/>
            <person name="Newman J.D."/>
        </authorList>
    </citation>
    <scope>NUCLEOTIDE SEQUENCE [LARGE SCALE GENOMIC DNA]</scope>
    <source>
        <strain evidence="1 3">LMG 24720</strain>
    </source>
</reference>
<reference evidence="2 4" key="2">
    <citation type="submission" date="2018-12" db="EMBL/GenBank/DDBJ databases">
        <authorList>
            <consortium name="Pathogen Informatics"/>
        </authorList>
    </citation>
    <scope>NUCLEOTIDE SEQUENCE [LARGE SCALE GENOMIC DNA]</scope>
    <source>
        <strain evidence="2 4">NCTC13489</strain>
    </source>
</reference>
<evidence type="ECO:0000313" key="1">
    <source>
        <dbReference type="EMBL" id="KEY19022.1"/>
    </source>
</evidence>
<dbReference type="STRING" id="266748.HY04_11290"/>
<dbReference type="EMBL" id="JPEP01000002">
    <property type="protein sequence ID" value="KEY19022.1"/>
    <property type="molecule type" value="Genomic_DNA"/>
</dbReference>
<dbReference type="Proteomes" id="UP000028349">
    <property type="component" value="Unassembled WGS sequence"/>
</dbReference>
<proteinExistence type="predicted"/>
<dbReference type="KEGG" id="cant:NCTC13489_01310"/>
<dbReference type="RefSeq" id="WP_034719785.1">
    <property type="nucleotide sequence ID" value="NZ_FOIX01000004.1"/>
</dbReference>
<gene>
    <name evidence="1" type="ORF">HY04_11290</name>
    <name evidence="2" type="ORF">NCTC13489_01310</name>
</gene>
<dbReference type="AlphaFoldDB" id="A0A3S4V291"/>
<protein>
    <recommendedName>
        <fullName evidence="5">Outer membrane protein beta-barrel domain-containing protein</fullName>
    </recommendedName>
</protein>
<name>A0A3S4V291_9FLAO</name>
<evidence type="ECO:0000313" key="4">
    <source>
        <dbReference type="Proteomes" id="UP000270036"/>
    </source>
</evidence>
<dbReference type="EMBL" id="LR134441">
    <property type="protein sequence ID" value="VEH99055.1"/>
    <property type="molecule type" value="Genomic_DNA"/>
</dbReference>
<dbReference type="Proteomes" id="UP000270036">
    <property type="component" value="Chromosome"/>
</dbReference>
<evidence type="ECO:0000313" key="2">
    <source>
        <dbReference type="EMBL" id="VEH99055.1"/>
    </source>
</evidence>
<accession>A0A3S4V291</accession>
<keyword evidence="3" id="KW-1185">Reference proteome</keyword>
<evidence type="ECO:0008006" key="5">
    <source>
        <dbReference type="Google" id="ProtNLM"/>
    </source>
</evidence>